<dbReference type="Pfam" id="PF23557">
    <property type="entry name" value="TPR_leprecan"/>
    <property type="match status" value="1"/>
</dbReference>
<evidence type="ECO:0000256" key="2">
    <source>
        <dbReference type="ARBA" id="ARBA00022729"/>
    </source>
</evidence>
<comment type="caution">
    <text evidence="5">The sequence shown here is derived from an EMBL/GenBank/DDBJ whole genome shotgun (WGS) entry which is preliminary data.</text>
</comment>
<accession>A0AAE1E848</accession>
<feature type="domain" description="Leprecan-like alpha-helical" evidence="4">
    <location>
        <begin position="10"/>
        <end position="183"/>
    </location>
</feature>
<dbReference type="PANTHER" id="PTHR13986">
    <property type="entry name" value="PROTEIN LYSINE HYDROXYLATION COMPLEX COMPONENT"/>
    <property type="match status" value="1"/>
</dbReference>
<keyword evidence="3" id="KW-0325">Glycoprotein</keyword>
<dbReference type="PANTHER" id="PTHR13986:SF8">
    <property type="entry name" value="PROLYL 3-HYDROXYLASE 1-LIKE PROTEIN"/>
    <property type="match status" value="1"/>
</dbReference>
<dbReference type="InterPro" id="IPR052284">
    <property type="entry name" value="Collagen_mod_leprecan"/>
</dbReference>
<evidence type="ECO:0000256" key="3">
    <source>
        <dbReference type="ARBA" id="ARBA00023180"/>
    </source>
</evidence>
<evidence type="ECO:0000313" key="6">
    <source>
        <dbReference type="Proteomes" id="UP001283361"/>
    </source>
</evidence>
<evidence type="ECO:0000256" key="1">
    <source>
        <dbReference type="ARBA" id="ARBA00006487"/>
    </source>
</evidence>
<protein>
    <recommendedName>
        <fullName evidence="4">Leprecan-like alpha-helical domain-containing protein</fullName>
    </recommendedName>
</protein>
<reference evidence="5" key="1">
    <citation type="journal article" date="2023" name="G3 (Bethesda)">
        <title>A reference genome for the long-term kleptoplast-retaining sea slug Elysia crispata morphotype clarki.</title>
        <authorList>
            <person name="Eastman K.E."/>
            <person name="Pendleton A.L."/>
            <person name="Shaikh M.A."/>
            <person name="Suttiyut T."/>
            <person name="Ogas R."/>
            <person name="Tomko P."/>
            <person name="Gavelis G."/>
            <person name="Widhalm J.R."/>
            <person name="Wisecaver J.H."/>
        </authorList>
    </citation>
    <scope>NUCLEOTIDE SEQUENCE</scope>
    <source>
        <strain evidence="5">ECLA1</strain>
    </source>
</reference>
<organism evidence="5 6">
    <name type="scientific">Elysia crispata</name>
    <name type="common">lettuce slug</name>
    <dbReference type="NCBI Taxonomy" id="231223"/>
    <lineage>
        <taxon>Eukaryota</taxon>
        <taxon>Metazoa</taxon>
        <taxon>Spiralia</taxon>
        <taxon>Lophotrochozoa</taxon>
        <taxon>Mollusca</taxon>
        <taxon>Gastropoda</taxon>
        <taxon>Heterobranchia</taxon>
        <taxon>Euthyneura</taxon>
        <taxon>Panpulmonata</taxon>
        <taxon>Sacoglossa</taxon>
        <taxon>Placobranchoidea</taxon>
        <taxon>Plakobranchidae</taxon>
        <taxon>Elysia</taxon>
    </lineage>
</organism>
<dbReference type="InterPro" id="IPR056585">
    <property type="entry name" value="Leprecan_dom"/>
</dbReference>
<name>A0AAE1E848_9GAST</name>
<sequence length="566" mass="66068">MALFLDQPKKKAASAAYTYFLAHSEDETSKKNVVYFRDGARVAEADFLDLEMLPYKEHYIRATIAYSEENWEDVVNHMEQCLEEFYLEHQRCELDCETKFFSSDHEFSTGVADWMLRIMTCKSECEKELSKVFIDPTEGFVRDMYSYLQYAYASLEKFDMAVQAAANFLVFDPTHDGMLENKNILTTTEGYTEKDFVPQQEVVDYVQKKSALVELIASIVKNYRPKANMQKHKEMLEDEEEEEYVEQDKDLYYEIEKSYEEMDDTDNWMERYEQLGMNVIARSVDLNRAERYVTDSLLKAEQCDELFKLTEDLQTEPQGSQIFTLKKAQQMLEADPSEDTEASLRLLSRSAEVVRHYTQRYLNPDMDYYLKKITFVCWPPSEEVERKCYPQEDGSCIKFEDMSDELYRDLYTTVTFLHTADDDSDFLFLNEEKGIDGTFGLRCGRTIGFNTGDRHTLNIPKSGSKRCAMVLKYFQGGETIKLSIVEFLSSFCTVRIVMAFDHLLTLQAHTLDRKEDDKDYRNLLAMLHRVNELRMATVEQKPEVVPKEICLTQVCSYMGCLISRHG</sequence>
<dbReference type="EMBL" id="JAWDGP010000810">
    <property type="protein sequence ID" value="KAK3797070.1"/>
    <property type="molecule type" value="Genomic_DNA"/>
</dbReference>
<keyword evidence="6" id="KW-1185">Reference proteome</keyword>
<dbReference type="GO" id="GO:0005783">
    <property type="term" value="C:endoplasmic reticulum"/>
    <property type="evidence" value="ECO:0007669"/>
    <property type="project" value="TreeGrafter"/>
</dbReference>
<dbReference type="InterPro" id="IPR011990">
    <property type="entry name" value="TPR-like_helical_dom_sf"/>
</dbReference>
<dbReference type="EMBL" id="JAWDGP010000810">
    <property type="protein sequence ID" value="KAK3797071.1"/>
    <property type="molecule type" value="Genomic_DNA"/>
</dbReference>
<dbReference type="Gene3D" id="1.25.40.10">
    <property type="entry name" value="Tetratricopeptide repeat domain"/>
    <property type="match status" value="1"/>
</dbReference>
<proteinExistence type="inferred from homology"/>
<keyword evidence="2" id="KW-0732">Signal</keyword>
<comment type="similarity">
    <text evidence="1">Belongs to the leprecan family.</text>
</comment>
<dbReference type="AlphaFoldDB" id="A0AAE1E848"/>
<dbReference type="Proteomes" id="UP001283361">
    <property type="component" value="Unassembled WGS sequence"/>
</dbReference>
<evidence type="ECO:0000313" key="5">
    <source>
        <dbReference type="EMBL" id="KAK3797070.1"/>
    </source>
</evidence>
<gene>
    <name evidence="5" type="ORF">RRG08_053928</name>
</gene>
<dbReference type="GO" id="GO:0005518">
    <property type="term" value="F:collagen binding"/>
    <property type="evidence" value="ECO:0007669"/>
    <property type="project" value="TreeGrafter"/>
</dbReference>
<evidence type="ECO:0000259" key="4">
    <source>
        <dbReference type="Pfam" id="PF23557"/>
    </source>
</evidence>
<dbReference type="GO" id="GO:0030199">
    <property type="term" value="P:collagen fibril organization"/>
    <property type="evidence" value="ECO:0007669"/>
    <property type="project" value="TreeGrafter"/>
</dbReference>